<evidence type="ECO:0000256" key="2">
    <source>
        <dbReference type="SAM" id="SignalP"/>
    </source>
</evidence>
<comment type="caution">
    <text evidence="3">The sequence shown here is derived from an EMBL/GenBank/DDBJ whole genome shotgun (WGS) entry which is preliminary data.</text>
</comment>
<proteinExistence type="predicted"/>
<dbReference type="AlphaFoldDB" id="A0A5S5CN71"/>
<keyword evidence="2" id="KW-0732">Signal</keyword>
<dbReference type="RefSeq" id="WP_166534774.1">
    <property type="nucleotide sequence ID" value="NZ_VNHW01000015.1"/>
</dbReference>
<dbReference type="Pfam" id="PF04314">
    <property type="entry name" value="PCuAC"/>
    <property type="match status" value="1"/>
</dbReference>
<dbReference type="Gene3D" id="2.60.40.1890">
    <property type="entry name" value="PCu(A)C copper chaperone"/>
    <property type="match status" value="1"/>
</dbReference>
<feature type="region of interest" description="Disordered" evidence="1">
    <location>
        <begin position="175"/>
        <end position="196"/>
    </location>
</feature>
<dbReference type="EMBL" id="VNHW01000015">
    <property type="protein sequence ID" value="TYP83841.1"/>
    <property type="molecule type" value="Genomic_DNA"/>
</dbReference>
<reference evidence="3 4" key="1">
    <citation type="submission" date="2019-07" db="EMBL/GenBank/DDBJ databases">
        <title>Genomic Encyclopedia of Archaeal and Bacterial Type Strains, Phase II (KMG-II): from individual species to whole genera.</title>
        <authorList>
            <person name="Goeker M."/>
        </authorList>
    </citation>
    <scope>NUCLEOTIDE SEQUENCE [LARGE SCALE GENOMIC DNA]</scope>
    <source>
        <strain evidence="3 4">DSM 46842</strain>
    </source>
</reference>
<gene>
    <name evidence="3" type="ORF">BD833_11581</name>
</gene>
<feature type="chain" id="PRO_5024297807" description="Copper(I)-binding protein" evidence="2">
    <location>
        <begin position="29"/>
        <end position="196"/>
    </location>
</feature>
<accession>A0A5S5CN71</accession>
<feature type="compositionally biased region" description="Acidic residues" evidence="1">
    <location>
        <begin position="186"/>
        <end position="196"/>
    </location>
</feature>
<dbReference type="Proteomes" id="UP000322499">
    <property type="component" value="Unassembled WGS sequence"/>
</dbReference>
<evidence type="ECO:0000313" key="4">
    <source>
        <dbReference type="Proteomes" id="UP000322499"/>
    </source>
</evidence>
<feature type="signal peptide" evidence="2">
    <location>
        <begin position="1"/>
        <end position="28"/>
    </location>
</feature>
<name>A0A5S5CN71_9ACTN</name>
<organism evidence="3 4">
    <name type="scientific">Blastococcus xanthinilyticus</name>
    <dbReference type="NCBI Taxonomy" id="1564164"/>
    <lineage>
        <taxon>Bacteria</taxon>
        <taxon>Bacillati</taxon>
        <taxon>Actinomycetota</taxon>
        <taxon>Actinomycetes</taxon>
        <taxon>Geodermatophilales</taxon>
        <taxon>Geodermatophilaceae</taxon>
        <taxon>Blastococcus</taxon>
    </lineage>
</organism>
<dbReference type="InterPro" id="IPR036182">
    <property type="entry name" value="PCuAC_sf"/>
</dbReference>
<keyword evidence="4" id="KW-1185">Reference proteome</keyword>
<sequence>MHRRPHTRPFAALLFAAALPLAACGGVADEEESANPIEEIGTEVDGGNAGPDEAVTEDVSLADVELPYPEDGVYSAGEEVPLWFAVTNSGSDPVALDAITGEDFTEAVLRDEGGDDQPVSALEVPGNDNLYVGAPDLPSVVLVGLDRDLRSSQSIPVVFSFANGQEVEVDAMVAAEPTNGVGGDVPEPDEDPTPQD</sequence>
<protein>
    <recommendedName>
        <fullName evidence="5">Copper(I)-binding protein</fullName>
    </recommendedName>
</protein>
<evidence type="ECO:0000313" key="3">
    <source>
        <dbReference type="EMBL" id="TYP83841.1"/>
    </source>
</evidence>
<evidence type="ECO:0000256" key="1">
    <source>
        <dbReference type="SAM" id="MobiDB-lite"/>
    </source>
</evidence>
<dbReference type="InterPro" id="IPR007410">
    <property type="entry name" value="LpqE-like"/>
</dbReference>
<dbReference type="SUPFAM" id="SSF110087">
    <property type="entry name" value="DR1885-like metal-binding protein"/>
    <property type="match status" value="1"/>
</dbReference>
<evidence type="ECO:0008006" key="5">
    <source>
        <dbReference type="Google" id="ProtNLM"/>
    </source>
</evidence>